<dbReference type="InterPro" id="IPR029058">
    <property type="entry name" value="AB_hydrolase_fold"/>
</dbReference>
<dbReference type="PANTHER" id="PTHR37017:SF13">
    <property type="entry name" value="AB HYDROLASE-1 DOMAIN-CONTAINING PROTEIN"/>
    <property type="match status" value="1"/>
</dbReference>
<protein>
    <submittedName>
        <fullName evidence="2">Alpha/beta-hydrolase</fullName>
    </submittedName>
</protein>
<dbReference type="AlphaFoldDB" id="A0A6A6XLA9"/>
<accession>A0A6A6XLA9</accession>
<sequence>MSKPSIIFVPGSFALPEFYDTVVDPIAAKGYDIRALHNLSSGLKTGPREGTPPTMYDDAAQIAAEAEKLADEGKDVILVAHSYGGTPMTESTKGLSKKERQAQGKKGGIVKLAYMTCLVPAVGVSAGGVLGGSSEDSKLGLKIDEKGWMYHEDIPGAARVVFSDLPASEGEAWMRRFPRHTAVSFGNELTHAGYKDIPSAWLFCEKDLCIPATTQREAIALIEKVSGQKVDVTSIETDHCPQARRPELVIDWILDVAESV</sequence>
<dbReference type="EMBL" id="MU001816">
    <property type="protein sequence ID" value="KAF2797034.1"/>
    <property type="molecule type" value="Genomic_DNA"/>
</dbReference>
<keyword evidence="2" id="KW-0378">Hydrolase</keyword>
<evidence type="ECO:0000313" key="3">
    <source>
        <dbReference type="Proteomes" id="UP000799757"/>
    </source>
</evidence>
<dbReference type="InterPro" id="IPR000073">
    <property type="entry name" value="AB_hydrolase_1"/>
</dbReference>
<keyword evidence="3" id="KW-1185">Reference proteome</keyword>
<evidence type="ECO:0000313" key="2">
    <source>
        <dbReference type="EMBL" id="KAF2797034.1"/>
    </source>
</evidence>
<proteinExistence type="predicted"/>
<name>A0A6A6XLA9_9PLEO</name>
<feature type="domain" description="AB hydrolase-1" evidence="1">
    <location>
        <begin position="6"/>
        <end position="251"/>
    </location>
</feature>
<organism evidence="2 3">
    <name type="scientific">Melanomma pulvis-pyrius CBS 109.77</name>
    <dbReference type="NCBI Taxonomy" id="1314802"/>
    <lineage>
        <taxon>Eukaryota</taxon>
        <taxon>Fungi</taxon>
        <taxon>Dikarya</taxon>
        <taxon>Ascomycota</taxon>
        <taxon>Pezizomycotina</taxon>
        <taxon>Dothideomycetes</taxon>
        <taxon>Pleosporomycetidae</taxon>
        <taxon>Pleosporales</taxon>
        <taxon>Melanommataceae</taxon>
        <taxon>Melanomma</taxon>
    </lineage>
</organism>
<dbReference type="OrthoDB" id="1263307at2759"/>
<dbReference type="Proteomes" id="UP000799757">
    <property type="component" value="Unassembled WGS sequence"/>
</dbReference>
<gene>
    <name evidence="2" type="ORF">K505DRAFT_270291</name>
</gene>
<dbReference type="PANTHER" id="PTHR37017">
    <property type="entry name" value="AB HYDROLASE-1 DOMAIN-CONTAINING PROTEIN-RELATED"/>
    <property type="match status" value="1"/>
</dbReference>
<dbReference type="GO" id="GO:0016787">
    <property type="term" value="F:hydrolase activity"/>
    <property type="evidence" value="ECO:0007669"/>
    <property type="project" value="UniProtKB-KW"/>
</dbReference>
<evidence type="ECO:0000259" key="1">
    <source>
        <dbReference type="Pfam" id="PF12697"/>
    </source>
</evidence>
<dbReference type="Gene3D" id="3.40.50.1820">
    <property type="entry name" value="alpha/beta hydrolase"/>
    <property type="match status" value="1"/>
</dbReference>
<dbReference type="Pfam" id="PF12697">
    <property type="entry name" value="Abhydrolase_6"/>
    <property type="match status" value="1"/>
</dbReference>
<dbReference type="InterPro" id="IPR052897">
    <property type="entry name" value="Sec-Metab_Biosynth_Hydrolase"/>
</dbReference>
<reference evidence="2" key="1">
    <citation type="journal article" date="2020" name="Stud. Mycol.">
        <title>101 Dothideomycetes genomes: a test case for predicting lifestyles and emergence of pathogens.</title>
        <authorList>
            <person name="Haridas S."/>
            <person name="Albert R."/>
            <person name="Binder M."/>
            <person name="Bloem J."/>
            <person name="Labutti K."/>
            <person name="Salamov A."/>
            <person name="Andreopoulos B."/>
            <person name="Baker S."/>
            <person name="Barry K."/>
            <person name="Bills G."/>
            <person name="Bluhm B."/>
            <person name="Cannon C."/>
            <person name="Castanera R."/>
            <person name="Culley D."/>
            <person name="Daum C."/>
            <person name="Ezra D."/>
            <person name="Gonzalez J."/>
            <person name="Henrissat B."/>
            <person name="Kuo A."/>
            <person name="Liang C."/>
            <person name="Lipzen A."/>
            <person name="Lutzoni F."/>
            <person name="Magnuson J."/>
            <person name="Mondo S."/>
            <person name="Nolan M."/>
            <person name="Ohm R."/>
            <person name="Pangilinan J."/>
            <person name="Park H.-J."/>
            <person name="Ramirez L."/>
            <person name="Alfaro M."/>
            <person name="Sun H."/>
            <person name="Tritt A."/>
            <person name="Yoshinaga Y."/>
            <person name="Zwiers L.-H."/>
            <person name="Turgeon B."/>
            <person name="Goodwin S."/>
            <person name="Spatafora J."/>
            <person name="Crous P."/>
            <person name="Grigoriev I."/>
        </authorList>
    </citation>
    <scope>NUCLEOTIDE SEQUENCE</scope>
    <source>
        <strain evidence="2">CBS 109.77</strain>
    </source>
</reference>
<dbReference type="SUPFAM" id="SSF53474">
    <property type="entry name" value="alpha/beta-Hydrolases"/>
    <property type="match status" value="1"/>
</dbReference>